<dbReference type="AlphaFoldDB" id="A0A124JW94"/>
<sequence length="597" mass="63374">MTDPAKGPFTRVLIAWALLALTMVLVNFKLIAALRFTDPDDALRLLQVRDLLAGQSWFDVHQYRIAAPEGVPMHWSRLVDIPIAGLILLLRPLLGTAGAEFVTVVTVPLLTLLCGMALLGRLAARWFNDEVVAMSCLMIGLSPPILCQFTPMRIDHHGWQIVLALVALSGLHAKDALKGGAVIGAALAALLAISIEGLPLTALFLGICALRGLRMPSSRFDWLHAATLGLALGSCVIFLTTRGTYDLITHCDAISPVHLALFAWVAAGAAALRFATPRTLTGQIAGLGVMGAGAAAILFGIAPECRGGAFVMLDPLVKRYWYDSVAEGMPFWHTSAPMAAAIVAGPLVGLYGVYRLWRDAKDAPTRLLWLDHMLLLAGAWLIGVAVARASATALVFAAVPAAALILGWVYKLRSVPILPRLGGYALVVSLLAPGLPVVMAMAAVKPVLANSATGGAVQSVAGINVGAMSISRCRYDVAGAALNRLPATDIFAPLDIGPDLIVKSHDRVVATGHHRGAAGMHDVIATFMAPAEEAHSLIRKRHATLIAVCPDIYEPAVYAARAPEGLMAQLLHRKPPAWLQPVDIAPGSHIRFWKVLN</sequence>
<keyword evidence="3" id="KW-1185">Reference proteome</keyword>
<reference evidence="2 3" key="1">
    <citation type="submission" date="2015-10" db="EMBL/GenBank/DDBJ databases">
        <title>Draft genome sequence of Novosphingobium fuchskuhlense DSM 25065 isolated from a surface water sample of the southwest basin of Lake Grosse Fuchskuhle.</title>
        <authorList>
            <person name="Ruckert C."/>
            <person name="Winkler A."/>
            <person name="Glaeser J."/>
            <person name="Grossart H.-P."/>
            <person name="Kalinowski J."/>
            <person name="Glaeser S."/>
        </authorList>
    </citation>
    <scope>NUCLEOTIDE SEQUENCE [LARGE SCALE GENOMIC DNA]</scope>
    <source>
        <strain evidence="2 3">FNE08-7</strain>
    </source>
</reference>
<feature type="transmembrane region" description="Helical" evidence="1">
    <location>
        <begin position="393"/>
        <end position="410"/>
    </location>
</feature>
<feature type="transmembrane region" description="Helical" evidence="1">
    <location>
        <begin position="101"/>
        <end position="119"/>
    </location>
</feature>
<feature type="transmembrane region" description="Helical" evidence="1">
    <location>
        <begin position="185"/>
        <end position="210"/>
    </location>
</feature>
<protein>
    <recommendedName>
        <fullName evidence="4">AcrB/AcrD/AcrF family protein</fullName>
    </recommendedName>
</protein>
<proteinExistence type="predicted"/>
<feature type="transmembrane region" description="Helical" evidence="1">
    <location>
        <begin position="338"/>
        <end position="357"/>
    </location>
</feature>
<evidence type="ECO:0000313" key="3">
    <source>
        <dbReference type="Proteomes" id="UP000058012"/>
    </source>
</evidence>
<evidence type="ECO:0000313" key="2">
    <source>
        <dbReference type="EMBL" id="KUR73114.1"/>
    </source>
</evidence>
<dbReference type="OrthoDB" id="1082056at2"/>
<comment type="caution">
    <text evidence="2">The sequence shown here is derived from an EMBL/GenBank/DDBJ whole genome shotgun (WGS) entry which is preliminary data.</text>
</comment>
<keyword evidence="1" id="KW-1133">Transmembrane helix</keyword>
<dbReference type="EMBL" id="LLZS01000003">
    <property type="protein sequence ID" value="KUR73114.1"/>
    <property type="molecule type" value="Genomic_DNA"/>
</dbReference>
<accession>A0A124JW94</accession>
<feature type="transmembrane region" description="Helical" evidence="1">
    <location>
        <begin position="284"/>
        <end position="302"/>
    </location>
</feature>
<feature type="transmembrane region" description="Helical" evidence="1">
    <location>
        <begin position="131"/>
        <end position="150"/>
    </location>
</feature>
<keyword evidence="1" id="KW-0472">Membrane</keyword>
<evidence type="ECO:0008006" key="4">
    <source>
        <dbReference type="Google" id="ProtNLM"/>
    </source>
</evidence>
<name>A0A124JW94_9SPHN</name>
<dbReference type="STRING" id="1117702.AQZ52_02765"/>
<gene>
    <name evidence="2" type="ORF">AQZ52_02765</name>
</gene>
<evidence type="ECO:0000256" key="1">
    <source>
        <dbReference type="SAM" id="Phobius"/>
    </source>
</evidence>
<feature type="transmembrane region" description="Helical" evidence="1">
    <location>
        <begin position="369"/>
        <end position="387"/>
    </location>
</feature>
<organism evidence="2 3">
    <name type="scientific">Novosphingobium fuchskuhlense</name>
    <dbReference type="NCBI Taxonomy" id="1117702"/>
    <lineage>
        <taxon>Bacteria</taxon>
        <taxon>Pseudomonadati</taxon>
        <taxon>Pseudomonadota</taxon>
        <taxon>Alphaproteobacteria</taxon>
        <taxon>Sphingomonadales</taxon>
        <taxon>Sphingomonadaceae</taxon>
        <taxon>Novosphingobium</taxon>
    </lineage>
</organism>
<feature type="transmembrane region" description="Helical" evidence="1">
    <location>
        <begin position="422"/>
        <end position="444"/>
    </location>
</feature>
<keyword evidence="1" id="KW-0812">Transmembrane</keyword>
<feature type="transmembrane region" description="Helical" evidence="1">
    <location>
        <begin position="222"/>
        <end position="241"/>
    </location>
</feature>
<feature type="transmembrane region" description="Helical" evidence="1">
    <location>
        <begin position="253"/>
        <end position="272"/>
    </location>
</feature>
<feature type="transmembrane region" description="Helical" evidence="1">
    <location>
        <begin position="12"/>
        <end position="36"/>
    </location>
</feature>
<dbReference type="Proteomes" id="UP000058012">
    <property type="component" value="Unassembled WGS sequence"/>
</dbReference>